<sequence length="55" mass="6322">MSIEIRELVIKANIVEPPASNVALDGSEHTQMMKEEILNECRQLILSMIRERGER</sequence>
<dbReference type="RefSeq" id="WP_186943268.1">
    <property type="nucleotide sequence ID" value="NZ_JACOGA010000017.1"/>
</dbReference>
<dbReference type="InterPro" id="IPR045459">
    <property type="entry name" value="DUF5908"/>
</dbReference>
<reference evidence="1 2" key="1">
    <citation type="submission" date="2020-08" db="EMBL/GenBank/DDBJ databases">
        <title>Novel species isolated from subtropical streams in China.</title>
        <authorList>
            <person name="Lu H."/>
        </authorList>
    </citation>
    <scope>NUCLEOTIDE SEQUENCE [LARGE SCALE GENOMIC DNA]</scope>
    <source>
        <strain evidence="1 2">LX15W</strain>
    </source>
</reference>
<comment type="caution">
    <text evidence="1">The sequence shown here is derived from an EMBL/GenBank/DDBJ whole genome shotgun (WGS) entry which is preliminary data.</text>
</comment>
<proteinExistence type="predicted"/>
<protein>
    <submittedName>
        <fullName evidence="1">Uncharacterized protein</fullName>
    </submittedName>
</protein>
<evidence type="ECO:0000313" key="1">
    <source>
        <dbReference type="EMBL" id="MBC3875297.1"/>
    </source>
</evidence>
<dbReference type="Pfam" id="PF19265">
    <property type="entry name" value="DUF5908"/>
    <property type="match status" value="1"/>
</dbReference>
<dbReference type="EMBL" id="JACOGA010000017">
    <property type="protein sequence ID" value="MBC3875297.1"/>
    <property type="molecule type" value="Genomic_DNA"/>
</dbReference>
<organism evidence="1 2">
    <name type="scientific">Undibacterium flavidum</name>
    <dbReference type="NCBI Taxonomy" id="2762297"/>
    <lineage>
        <taxon>Bacteria</taxon>
        <taxon>Pseudomonadati</taxon>
        <taxon>Pseudomonadota</taxon>
        <taxon>Betaproteobacteria</taxon>
        <taxon>Burkholderiales</taxon>
        <taxon>Oxalobacteraceae</taxon>
        <taxon>Undibacterium</taxon>
    </lineage>
</organism>
<evidence type="ECO:0000313" key="2">
    <source>
        <dbReference type="Proteomes" id="UP000624279"/>
    </source>
</evidence>
<dbReference type="Proteomes" id="UP000624279">
    <property type="component" value="Unassembled WGS sequence"/>
</dbReference>
<gene>
    <name evidence="1" type="ORF">H8K55_17040</name>
</gene>
<accession>A0ABR6YFL2</accession>
<name>A0ABR6YFL2_9BURK</name>
<keyword evidence="2" id="KW-1185">Reference proteome</keyword>